<dbReference type="EMBL" id="CAJVQB010048623">
    <property type="protein sequence ID" value="CAG8834077.1"/>
    <property type="molecule type" value="Genomic_DNA"/>
</dbReference>
<organism evidence="2 3">
    <name type="scientific">Gigaspora margarita</name>
    <dbReference type="NCBI Taxonomy" id="4874"/>
    <lineage>
        <taxon>Eukaryota</taxon>
        <taxon>Fungi</taxon>
        <taxon>Fungi incertae sedis</taxon>
        <taxon>Mucoromycota</taxon>
        <taxon>Glomeromycotina</taxon>
        <taxon>Glomeromycetes</taxon>
        <taxon>Diversisporales</taxon>
        <taxon>Gigasporaceae</taxon>
        <taxon>Gigaspora</taxon>
    </lineage>
</organism>
<proteinExistence type="predicted"/>
<sequence>YKNIRIEELREENMMLMNEVEVLKSEIQKKDMRIEELKNENVILTNGIEELKAY</sequence>
<name>A0ABN7WJS7_GIGMA</name>
<comment type="caution">
    <text evidence="2">The sequence shown here is derived from an EMBL/GenBank/DDBJ whole genome shotgun (WGS) entry which is preliminary data.</text>
</comment>
<feature type="coiled-coil region" evidence="1">
    <location>
        <begin position="6"/>
        <end position="54"/>
    </location>
</feature>
<evidence type="ECO:0000313" key="3">
    <source>
        <dbReference type="Proteomes" id="UP000789901"/>
    </source>
</evidence>
<keyword evidence="1" id="KW-0175">Coiled coil</keyword>
<protein>
    <submittedName>
        <fullName evidence="2">39653_t:CDS:1</fullName>
    </submittedName>
</protein>
<evidence type="ECO:0000313" key="2">
    <source>
        <dbReference type="EMBL" id="CAG8834077.1"/>
    </source>
</evidence>
<feature type="non-terminal residue" evidence="2">
    <location>
        <position position="1"/>
    </location>
</feature>
<gene>
    <name evidence="2" type="ORF">GMARGA_LOCUS31869</name>
</gene>
<dbReference type="Proteomes" id="UP000789901">
    <property type="component" value="Unassembled WGS sequence"/>
</dbReference>
<reference evidence="2 3" key="1">
    <citation type="submission" date="2021-06" db="EMBL/GenBank/DDBJ databases">
        <authorList>
            <person name="Kallberg Y."/>
            <person name="Tangrot J."/>
            <person name="Rosling A."/>
        </authorList>
    </citation>
    <scope>NUCLEOTIDE SEQUENCE [LARGE SCALE GENOMIC DNA]</scope>
    <source>
        <strain evidence="2 3">120-4 pot B 10/14</strain>
    </source>
</reference>
<keyword evidence="3" id="KW-1185">Reference proteome</keyword>
<accession>A0ABN7WJS7</accession>
<evidence type="ECO:0000256" key="1">
    <source>
        <dbReference type="SAM" id="Coils"/>
    </source>
</evidence>